<dbReference type="RefSeq" id="YP_009481007.1">
    <property type="nucleotide sequence ID" value="NC_037665.1"/>
</dbReference>
<proteinExistence type="predicted"/>
<dbReference type="KEGG" id="vg:36841466"/>
<dbReference type="Proteomes" id="UP000249758">
    <property type="component" value="Segment"/>
</dbReference>
<dbReference type="Pfam" id="PF19069">
    <property type="entry name" value="DUF5765"/>
    <property type="match status" value="1"/>
</dbReference>
<sequence length="274" mass="30084">MCYSQTMSAALAVGGWAIVAWLVIRQRSGGKTAHVPPLVYPYAFYALMETLQTLQYSVLDQCGQPINYTLTLVAHVLVAVQPCMWNLYRLARARGAAAAAARAAGVRETQRQCDAAAVFAAAAGMSAVWAVFFTIRLLPPNPVRGMLPATATFTTMHTDEIMVGPEICTMGGPTHLFWVLPYAARNGLEANFFAYLLLWFYPALHEPRGALKLAYWMAQVVLVNVTAGSIHELPTVWCALSVPILLLILYIDRADLDSSSVRQRRSRADNDHIA</sequence>
<keyword evidence="1" id="KW-1133">Transmembrane helix</keyword>
<dbReference type="GeneID" id="36841466"/>
<feature type="transmembrane region" description="Helical" evidence="1">
    <location>
        <begin position="116"/>
        <end position="138"/>
    </location>
</feature>
<organism evidence="2">
    <name type="scientific">Pandoravirus macleodensis</name>
    <dbReference type="NCBI Taxonomy" id="2107707"/>
    <lineage>
        <taxon>Viruses</taxon>
        <taxon>Pandoravirus</taxon>
    </lineage>
</organism>
<protein>
    <submittedName>
        <fullName evidence="2">Uncharacterized protein</fullName>
    </submittedName>
</protein>
<evidence type="ECO:0000256" key="1">
    <source>
        <dbReference type="SAM" id="Phobius"/>
    </source>
</evidence>
<feature type="transmembrane region" description="Helical" evidence="1">
    <location>
        <begin position="6"/>
        <end position="24"/>
    </location>
</feature>
<keyword evidence="1" id="KW-0472">Membrane</keyword>
<reference evidence="2" key="1">
    <citation type="journal article" date="2018" name="Nat. Commun.">
        <title>Diversity and evolution of the emerging Pandoraviridae family.</title>
        <authorList>
            <person name="Legendre M."/>
            <person name="Fabre E."/>
            <person name="Poirot O."/>
            <person name="Jeudy S."/>
            <person name="Lartigue A."/>
            <person name="Alempic J.M."/>
            <person name="Beucher L."/>
            <person name="Philippe N."/>
            <person name="Bertaux L."/>
            <person name="Christo-Foroux E."/>
            <person name="Labadie K."/>
            <person name="Coute Y."/>
            <person name="Abergel C."/>
            <person name="Claverie J.M."/>
        </authorList>
    </citation>
    <scope>NUCLEOTIDE SEQUENCE [LARGE SCALE GENOMIC DNA]</scope>
    <source>
        <strain evidence="2">Macleodensis</strain>
    </source>
</reference>
<name>A0A2U7UEW6_9VIRU</name>
<gene>
    <name evidence="2" type="ORF">pmac_cds_323</name>
</gene>
<dbReference type="EMBL" id="MG011691">
    <property type="protein sequence ID" value="AVK77011.1"/>
    <property type="molecule type" value="Genomic_DNA"/>
</dbReference>
<evidence type="ECO:0000313" key="2">
    <source>
        <dbReference type="EMBL" id="AVK77011.1"/>
    </source>
</evidence>
<accession>A0A2U7UEW6</accession>
<dbReference type="InterPro" id="IPR043912">
    <property type="entry name" value="DUF5765"/>
</dbReference>
<keyword evidence="1" id="KW-0812">Transmembrane</keyword>